<gene>
    <name evidence="3" type="ORF">SRS1_12307</name>
</gene>
<name>A0A2N8U7Q9_9BASI</name>
<evidence type="ECO:0000313" key="3">
    <source>
        <dbReference type="EMBL" id="SJX61085.1"/>
    </source>
</evidence>
<dbReference type="AlphaFoldDB" id="A0A2N8U7Q9"/>
<evidence type="ECO:0008006" key="5">
    <source>
        <dbReference type="Google" id="ProtNLM"/>
    </source>
</evidence>
<dbReference type="PANTHER" id="PTHR14097:SF7">
    <property type="entry name" value="OXIDOREDUCTASE HTATIP2"/>
    <property type="match status" value="1"/>
</dbReference>
<reference evidence="3 4" key="1">
    <citation type="submission" date="2017-02" db="EMBL/GenBank/DDBJ databases">
        <authorList>
            <person name="Peterson S.W."/>
        </authorList>
    </citation>
    <scope>NUCLEOTIDE SEQUENCE [LARGE SCALE GENOMIC DNA]</scope>
    <source>
        <strain evidence="3 4">SRS1_H2-8</strain>
    </source>
</reference>
<proteinExistence type="inferred from homology"/>
<comment type="subcellular location">
    <subcellularLocation>
        <location evidence="1">Mitochondrion outer membrane</location>
        <topology evidence="1">Peripheral membrane protein</topology>
    </subcellularLocation>
</comment>
<dbReference type="SUPFAM" id="SSF51735">
    <property type="entry name" value="NAD(P)-binding Rossmann-fold domains"/>
    <property type="match status" value="1"/>
</dbReference>
<dbReference type="GO" id="GO:0005741">
    <property type="term" value="C:mitochondrial outer membrane"/>
    <property type="evidence" value="ECO:0007669"/>
    <property type="project" value="UniProtKB-SubCell"/>
</dbReference>
<dbReference type="GO" id="GO:0051170">
    <property type="term" value="P:import into nucleus"/>
    <property type="evidence" value="ECO:0007669"/>
    <property type="project" value="TreeGrafter"/>
</dbReference>
<protein>
    <recommendedName>
        <fullName evidence="5">NAD(P)-binding domain-containing protein</fullName>
    </recommendedName>
</protein>
<dbReference type="Gene3D" id="3.40.50.720">
    <property type="entry name" value="NAD(P)-binding Rossmann-like Domain"/>
    <property type="match status" value="1"/>
</dbReference>
<dbReference type="InterPro" id="IPR036291">
    <property type="entry name" value="NAD(P)-bd_dom_sf"/>
</dbReference>
<sequence>MTSNVAAKAGGEGTAVILGASGAVGKPLLSLLVSESSPYSTVYSFARRPHPSPPTVSPNVEFHEILVDFDKIHNGDAAETAKLSSIPPASAVYITMGTTRAAAGSMAAFEKIDRGYVLSSARALFHATSPATLVYCSSGSSSSSSFFPYLKSKGLTEEGLASIFPHTILMRPGFLKNAQRPESRIMERLAEPIVGLLGKVSDNIEAPVSDVAKAMVKAALLGPQKLKSDGLGEAPAKSFKLEEGRSGDGVAVVGNPAVLKLAKE</sequence>
<evidence type="ECO:0000256" key="1">
    <source>
        <dbReference type="ARBA" id="ARBA00004450"/>
    </source>
</evidence>
<evidence type="ECO:0000256" key="2">
    <source>
        <dbReference type="ARBA" id="ARBA00006617"/>
    </source>
</evidence>
<comment type="similarity">
    <text evidence="2">Belongs to the FMP52 family.</text>
</comment>
<dbReference type="Proteomes" id="UP000239563">
    <property type="component" value="Chromosome II"/>
</dbReference>
<dbReference type="EMBL" id="LT795055">
    <property type="protein sequence ID" value="SJX61085.1"/>
    <property type="molecule type" value="Genomic_DNA"/>
</dbReference>
<organism evidence="3 4">
    <name type="scientific">Sporisorium reilianum f. sp. reilianum</name>
    <dbReference type="NCBI Taxonomy" id="72559"/>
    <lineage>
        <taxon>Eukaryota</taxon>
        <taxon>Fungi</taxon>
        <taxon>Dikarya</taxon>
        <taxon>Basidiomycota</taxon>
        <taxon>Ustilaginomycotina</taxon>
        <taxon>Ustilaginomycetes</taxon>
        <taxon>Ustilaginales</taxon>
        <taxon>Ustilaginaceae</taxon>
        <taxon>Sporisorium</taxon>
    </lineage>
</organism>
<dbReference type="PANTHER" id="PTHR14097">
    <property type="entry name" value="OXIDOREDUCTASE HTATIP2"/>
    <property type="match status" value="1"/>
</dbReference>
<evidence type="ECO:0000313" key="4">
    <source>
        <dbReference type="Proteomes" id="UP000239563"/>
    </source>
</evidence>
<accession>A0A2N8U7Q9</accession>